<feature type="transmembrane region" description="Helical" evidence="5">
    <location>
        <begin position="70"/>
        <end position="92"/>
    </location>
</feature>
<reference evidence="7" key="1">
    <citation type="submission" date="2015-05" db="EMBL/GenBank/DDBJ databases">
        <authorList>
            <person name="Urmite Genomes"/>
        </authorList>
    </citation>
    <scope>NUCLEOTIDE SEQUENCE [LARGE SCALE GENOMIC DNA]</scope>
    <source>
        <strain evidence="7">LF1</strain>
    </source>
</reference>
<keyword evidence="3 5" id="KW-1133">Transmembrane helix</keyword>
<gene>
    <name evidence="6" type="ORF">BN000_01875</name>
</gene>
<keyword evidence="2 5" id="KW-0812">Transmembrane</keyword>
<dbReference type="OrthoDB" id="1679205at2"/>
<dbReference type="Proteomes" id="UP000199087">
    <property type="component" value="Unassembled WGS sequence"/>
</dbReference>
<dbReference type="PANTHER" id="PTHR35529">
    <property type="entry name" value="MANGANESE EFFLUX PUMP MNTP-RELATED"/>
    <property type="match status" value="1"/>
</dbReference>
<evidence type="ECO:0000256" key="5">
    <source>
        <dbReference type="SAM" id="Phobius"/>
    </source>
</evidence>
<keyword evidence="1" id="KW-1003">Cell membrane</keyword>
<dbReference type="EMBL" id="CVRB01000002">
    <property type="protein sequence ID" value="CRK81956.1"/>
    <property type="molecule type" value="Genomic_DNA"/>
</dbReference>
<proteinExistence type="predicted"/>
<dbReference type="InterPro" id="IPR003810">
    <property type="entry name" value="Mntp/YtaF"/>
</dbReference>
<name>A0A0U1NVA6_9BACI</name>
<evidence type="ECO:0000256" key="4">
    <source>
        <dbReference type="ARBA" id="ARBA00023136"/>
    </source>
</evidence>
<sequence length="190" mass="20673">MTWINSFIIANLIGIGSNLDNSSVGMAYGIKNIKFPHRVNFIINVVGLIISLLGAFMGTFISRYTSKNTAQLVSCLVLCGVGLYILYTAYLQPFISKETSQQFKLENPGFKQGILLGFGLSFSNFAGSLSATVSNSVSLWTTVLSISAWGYFMILFGNYIGIGFISRFLGKYSSMVSGFLLIGVGLHQLI</sequence>
<feature type="transmembrane region" description="Helical" evidence="5">
    <location>
        <begin position="113"/>
        <end position="133"/>
    </location>
</feature>
<evidence type="ECO:0000256" key="3">
    <source>
        <dbReference type="ARBA" id="ARBA00022989"/>
    </source>
</evidence>
<accession>A0A0U1NVA6</accession>
<keyword evidence="7" id="KW-1185">Reference proteome</keyword>
<protein>
    <submittedName>
        <fullName evidence="6">Putative integral membrane protein</fullName>
    </submittedName>
</protein>
<dbReference type="RefSeq" id="WP_090633591.1">
    <property type="nucleotide sequence ID" value="NZ_CVRB01000002.1"/>
</dbReference>
<evidence type="ECO:0000256" key="2">
    <source>
        <dbReference type="ARBA" id="ARBA00022692"/>
    </source>
</evidence>
<dbReference type="Pfam" id="PF02659">
    <property type="entry name" value="Mntp"/>
    <property type="match status" value="1"/>
</dbReference>
<organism evidence="6 7">
    <name type="scientific">Neobacillus massiliamazoniensis</name>
    <dbReference type="NCBI Taxonomy" id="1499688"/>
    <lineage>
        <taxon>Bacteria</taxon>
        <taxon>Bacillati</taxon>
        <taxon>Bacillota</taxon>
        <taxon>Bacilli</taxon>
        <taxon>Bacillales</taxon>
        <taxon>Bacillaceae</taxon>
        <taxon>Neobacillus</taxon>
    </lineage>
</organism>
<feature type="transmembrane region" description="Helical" evidence="5">
    <location>
        <begin position="139"/>
        <end position="160"/>
    </location>
</feature>
<keyword evidence="4 5" id="KW-0472">Membrane</keyword>
<feature type="transmembrane region" description="Helical" evidence="5">
    <location>
        <begin position="41"/>
        <end position="64"/>
    </location>
</feature>
<evidence type="ECO:0000313" key="7">
    <source>
        <dbReference type="Proteomes" id="UP000199087"/>
    </source>
</evidence>
<dbReference type="AlphaFoldDB" id="A0A0U1NVA6"/>
<evidence type="ECO:0000313" key="6">
    <source>
        <dbReference type="EMBL" id="CRK81956.1"/>
    </source>
</evidence>
<dbReference type="PANTHER" id="PTHR35529:SF2">
    <property type="entry name" value="SPORULATION PROTEIN YTAF-RELATED"/>
    <property type="match status" value="1"/>
</dbReference>
<dbReference type="STRING" id="1499688.BN000_01875"/>
<evidence type="ECO:0000256" key="1">
    <source>
        <dbReference type="ARBA" id="ARBA00022475"/>
    </source>
</evidence>